<dbReference type="Proteomes" id="UP001301731">
    <property type="component" value="Chromosome"/>
</dbReference>
<dbReference type="InterPro" id="IPR011990">
    <property type="entry name" value="TPR-like_helical_dom_sf"/>
</dbReference>
<evidence type="ECO:0000313" key="2">
    <source>
        <dbReference type="Proteomes" id="UP001301731"/>
    </source>
</evidence>
<evidence type="ECO:0000313" key="1">
    <source>
        <dbReference type="EMBL" id="WOX21086.1"/>
    </source>
</evidence>
<protein>
    <submittedName>
        <fullName evidence="1">Uncharacterized protein</fullName>
    </submittedName>
</protein>
<accession>A0ABZ0LNK2</accession>
<reference evidence="1 2" key="1">
    <citation type="submission" date="2023-10" db="EMBL/GenBank/DDBJ databases">
        <title>The genome sequence of Streptomyces sp. HUAS YS2.</title>
        <authorList>
            <person name="Mo P."/>
        </authorList>
    </citation>
    <scope>NUCLEOTIDE SEQUENCE [LARGE SCALE GENOMIC DNA]</scope>
    <source>
        <strain evidence="1 2">HUAS YS2</strain>
    </source>
</reference>
<organism evidence="1 2">
    <name type="scientific">Streptomyces solicathayae</name>
    <dbReference type="NCBI Taxonomy" id="3081768"/>
    <lineage>
        <taxon>Bacteria</taxon>
        <taxon>Bacillati</taxon>
        <taxon>Actinomycetota</taxon>
        <taxon>Actinomycetes</taxon>
        <taxon>Kitasatosporales</taxon>
        <taxon>Streptomycetaceae</taxon>
        <taxon>Streptomyces</taxon>
    </lineage>
</organism>
<sequence>MTSSLDDVRRGLDAGDVRTTVRALRAATDQHPLPDLARLVERLARLVGFDDLATAAAACAARPTDPDALHVFGRACKLRGLAFLAVPALREALRLDPDAPDTLIGLVFSLRAEGLHAEAVDVLLEREIDARLRQLLVHEAILAGRVPLAREQFALIPPDDRSAHLRGMMARTDHVAPHSPLDEQDLRGWHFALTGGILASFSPYAWDAGMSGRWAYLGDSVELCRHGLHRLGVILAAAGLRPSSVSLLPDRDSEILGRAAALLFGLPAVPYEPSRADTLVVAYELGEVEPKLVKTLRTRAPGQVLFEHASRWTDPAPVWADVSALLAQQVMRPWGEHHRYPDGAEPVLVPADTRPAEEIAAEIVPASAAPPSGDGFTPADPDERLAEFAAAVAGRWREGERIRLDPAGPVPSNRFR</sequence>
<dbReference type="RefSeq" id="WP_318101893.1">
    <property type="nucleotide sequence ID" value="NZ_CP137573.1"/>
</dbReference>
<proteinExistence type="predicted"/>
<dbReference type="EMBL" id="CP137573">
    <property type="protein sequence ID" value="WOX21086.1"/>
    <property type="molecule type" value="Genomic_DNA"/>
</dbReference>
<dbReference type="SUPFAM" id="SSF48452">
    <property type="entry name" value="TPR-like"/>
    <property type="match status" value="1"/>
</dbReference>
<dbReference type="Gene3D" id="1.25.40.10">
    <property type="entry name" value="Tetratricopeptide repeat domain"/>
    <property type="match status" value="1"/>
</dbReference>
<name>A0ABZ0LNK2_9ACTN</name>
<gene>
    <name evidence="1" type="ORF">R2D22_06675</name>
</gene>
<keyword evidence="2" id="KW-1185">Reference proteome</keyword>